<dbReference type="PROSITE" id="PS50206">
    <property type="entry name" value="RHODANESE_3"/>
    <property type="match status" value="1"/>
</dbReference>
<dbReference type="InterPro" id="IPR016130">
    <property type="entry name" value="Tyr_Pase_AS"/>
</dbReference>
<gene>
    <name evidence="5" type="ORF">CYCCA115_LOCUS3833</name>
</gene>
<dbReference type="GO" id="GO:0004725">
    <property type="term" value="F:protein tyrosine phosphatase activity"/>
    <property type="evidence" value="ECO:0007669"/>
    <property type="project" value="UniProtKB-EC"/>
</dbReference>
<reference evidence="5" key="1">
    <citation type="submission" date="2023-08" db="EMBL/GenBank/DDBJ databases">
        <authorList>
            <person name="Audoor S."/>
            <person name="Bilcke G."/>
        </authorList>
    </citation>
    <scope>NUCLEOTIDE SEQUENCE</scope>
</reference>
<dbReference type="EC" id="3.1.3.48" evidence="1"/>
<sequence>MTSAIALPELPDVNDEGAMKVVNFSEQANWVVPGFVMAGKSPAREKDVKGYVENLVQTGKVTTYVCLQSEVIPQSEDTADMGGIQVGNEVKKLPSYAPMAKAVNPDAKFVYFGMRDDEAAPSEESLTLLIEELADRVKNKGEVVYIHCKGGSGRTGIVAGCLLGYLYPTIDADEVLTRIQRSFEWRVKGVKKWVNPKSKSPATDEQKEQVKRILANRKIKVDKLTSAYKDDNVDQSADVCNPSNCSIM</sequence>
<feature type="domain" description="Rhodanese" evidence="4">
    <location>
        <begin position="105"/>
        <end position="199"/>
    </location>
</feature>
<evidence type="ECO:0000259" key="3">
    <source>
        <dbReference type="PROSITE" id="PS50056"/>
    </source>
</evidence>
<feature type="domain" description="Tyrosine specific protein phosphatases" evidence="3">
    <location>
        <begin position="124"/>
        <end position="194"/>
    </location>
</feature>
<keyword evidence="6" id="KW-1185">Reference proteome</keyword>
<dbReference type="EMBL" id="CAKOGP040000335">
    <property type="protein sequence ID" value="CAJ1934493.1"/>
    <property type="molecule type" value="Genomic_DNA"/>
</dbReference>
<proteinExistence type="predicted"/>
<dbReference type="SUPFAM" id="SSF52799">
    <property type="entry name" value="(Phosphotyrosine protein) phosphatases II"/>
    <property type="match status" value="1"/>
</dbReference>
<dbReference type="InterPro" id="IPR001763">
    <property type="entry name" value="Rhodanese-like_dom"/>
</dbReference>
<evidence type="ECO:0000313" key="6">
    <source>
        <dbReference type="Proteomes" id="UP001295423"/>
    </source>
</evidence>
<dbReference type="InterPro" id="IPR057023">
    <property type="entry name" value="PTP-SAK"/>
</dbReference>
<protein>
    <recommendedName>
        <fullName evidence="1">protein-tyrosine-phosphatase</fullName>
        <ecNumber evidence="1">3.1.3.48</ecNumber>
    </recommendedName>
</protein>
<organism evidence="5 6">
    <name type="scientific">Cylindrotheca closterium</name>
    <dbReference type="NCBI Taxonomy" id="2856"/>
    <lineage>
        <taxon>Eukaryota</taxon>
        <taxon>Sar</taxon>
        <taxon>Stramenopiles</taxon>
        <taxon>Ochrophyta</taxon>
        <taxon>Bacillariophyta</taxon>
        <taxon>Bacillariophyceae</taxon>
        <taxon>Bacillariophycidae</taxon>
        <taxon>Bacillariales</taxon>
        <taxon>Bacillariaceae</taxon>
        <taxon>Cylindrotheca</taxon>
    </lineage>
</organism>
<evidence type="ECO:0000256" key="1">
    <source>
        <dbReference type="ARBA" id="ARBA00013064"/>
    </source>
</evidence>
<dbReference type="InterPro" id="IPR000387">
    <property type="entry name" value="Tyr_Pase_dom"/>
</dbReference>
<evidence type="ECO:0000259" key="4">
    <source>
        <dbReference type="PROSITE" id="PS50206"/>
    </source>
</evidence>
<name>A0AAD2CH06_9STRA</name>
<dbReference type="PROSITE" id="PS50056">
    <property type="entry name" value="TYR_PHOSPHATASE_2"/>
    <property type="match status" value="1"/>
</dbReference>
<dbReference type="InterPro" id="IPR029021">
    <property type="entry name" value="Prot-tyrosine_phosphatase-like"/>
</dbReference>
<dbReference type="AlphaFoldDB" id="A0AAD2CH06"/>
<keyword evidence="2" id="KW-0378">Hydrolase</keyword>
<accession>A0AAD2CH06</accession>
<comment type="caution">
    <text evidence="5">The sequence shown here is derived from an EMBL/GenBank/DDBJ whole genome shotgun (WGS) entry which is preliminary data.</text>
</comment>
<evidence type="ECO:0000313" key="5">
    <source>
        <dbReference type="EMBL" id="CAJ1934493.1"/>
    </source>
</evidence>
<dbReference type="Pfam" id="PF22784">
    <property type="entry name" value="PTP-SAK"/>
    <property type="match status" value="1"/>
</dbReference>
<dbReference type="Proteomes" id="UP001295423">
    <property type="component" value="Unassembled WGS sequence"/>
</dbReference>
<dbReference type="Gene3D" id="3.90.190.10">
    <property type="entry name" value="Protein tyrosine phosphatase superfamily"/>
    <property type="match status" value="1"/>
</dbReference>
<evidence type="ECO:0000256" key="2">
    <source>
        <dbReference type="ARBA" id="ARBA00022801"/>
    </source>
</evidence>
<dbReference type="PROSITE" id="PS00383">
    <property type="entry name" value="TYR_PHOSPHATASE_1"/>
    <property type="match status" value="1"/>
</dbReference>